<dbReference type="EMBL" id="CADCUZ010000085">
    <property type="protein sequence ID" value="CAA9419762.1"/>
    <property type="molecule type" value="Genomic_DNA"/>
</dbReference>
<gene>
    <name evidence="1" type="ORF">AVDCRST_MAG55-1903</name>
</gene>
<protein>
    <submittedName>
        <fullName evidence="1">Uncharacterized protein</fullName>
    </submittedName>
</protein>
<reference evidence="1" key="1">
    <citation type="submission" date="2020-02" db="EMBL/GenBank/DDBJ databases">
        <authorList>
            <person name="Meier V. D."/>
        </authorList>
    </citation>
    <scope>NUCLEOTIDE SEQUENCE</scope>
    <source>
        <strain evidence="1">AVDCRST_MAG55</strain>
    </source>
</reference>
<dbReference type="AlphaFoldDB" id="A0A6J4PLJ0"/>
<accession>A0A6J4PLJ0</accession>
<organism evidence="1">
    <name type="scientific">uncultured Rubrobacteraceae bacterium</name>
    <dbReference type="NCBI Taxonomy" id="349277"/>
    <lineage>
        <taxon>Bacteria</taxon>
        <taxon>Bacillati</taxon>
        <taxon>Actinomycetota</taxon>
        <taxon>Rubrobacteria</taxon>
        <taxon>Rubrobacterales</taxon>
        <taxon>Rubrobacteraceae</taxon>
        <taxon>environmental samples</taxon>
    </lineage>
</organism>
<proteinExistence type="predicted"/>
<sequence>MKETPPSRGEADRAQLLISPEEARHVANLLRYAVSLNTTVGLVRAERRLATTTYRATELAALVLEGKPFEQAAEEAARTWTGSLEEDHRHALELLQKQRYALVEAMSGRLTPEQLLEYLEVTQDQFLELVRPNVFPHAKAKDPQG</sequence>
<evidence type="ECO:0000313" key="1">
    <source>
        <dbReference type="EMBL" id="CAA9419762.1"/>
    </source>
</evidence>
<name>A0A6J4PLJ0_9ACTN</name>